<keyword evidence="7" id="KW-0862">Zinc</keyword>
<evidence type="ECO:0000256" key="5">
    <source>
        <dbReference type="ARBA" id="ARBA00022692"/>
    </source>
</evidence>
<evidence type="ECO:0000256" key="7">
    <source>
        <dbReference type="ARBA" id="ARBA00022833"/>
    </source>
</evidence>
<comment type="similarity">
    <text evidence="3">Belongs to the peptidase M50B family.</text>
</comment>
<sequence length="347" mass="39170">MFGLDYLLLYIGSISIIVFAHEFGHYIVARLCNIRVMSFSIGFGPEIFGITDRSGTRWKISYIPLGGYVSFSEDEKDPRSFVCSALWKKSVTVLAGPFINYVMAILFFAFFFYNTAVIDPVVFKVFPGTPASIFGIKVKDRIVSLDGTAVSTSEDVAFYIRKNQLREVEFVLQREHVGIITLKVTPRLQDFIDQFNVKHKIPTIGILFDSGNLHYRTVLQSFSRSLNEVISITIKSFSGLIHIFSGDVKVHSIHGPVGIAKVAKKFAEYGFNSYIEFLAIFSWVTGFMNLLPIPILDGGNFMIFLFEMIRGKPLKVSTVRFITKIGCSFILFLLFLGISNDIYGLLW</sequence>
<comment type="cofactor">
    <cofactor evidence="1">
        <name>Zn(2+)</name>
        <dbReference type="ChEBI" id="CHEBI:29105"/>
    </cofactor>
</comment>
<keyword evidence="10 11" id="KW-0472">Membrane</keyword>
<comment type="subcellular location">
    <subcellularLocation>
        <location evidence="2">Membrane</location>
        <topology evidence="2">Multi-pass membrane protein</topology>
    </subcellularLocation>
</comment>
<keyword evidence="8 11" id="KW-1133">Transmembrane helix</keyword>
<dbReference type="InterPro" id="IPR004387">
    <property type="entry name" value="Pept_M50_Zn"/>
</dbReference>
<feature type="domain" description="Peptidase M50" evidence="12">
    <location>
        <begin position="11"/>
        <end position="333"/>
    </location>
</feature>
<dbReference type="InterPro" id="IPR036034">
    <property type="entry name" value="PDZ_sf"/>
</dbReference>
<protein>
    <submittedName>
        <fullName evidence="14">Zinc metallopeptidase</fullName>
    </submittedName>
</protein>
<dbReference type="CDD" id="cd23081">
    <property type="entry name" value="cpPDZ_EcRseP-like"/>
    <property type="match status" value="1"/>
</dbReference>
<evidence type="ECO:0000313" key="15">
    <source>
        <dbReference type="Proteomes" id="UP000035503"/>
    </source>
</evidence>
<dbReference type="PATRIC" id="fig|1277257.4.peg.521"/>
<evidence type="ECO:0000256" key="6">
    <source>
        <dbReference type="ARBA" id="ARBA00022801"/>
    </source>
</evidence>
<gene>
    <name evidence="14" type="ORF">G293_02410</name>
</gene>
<dbReference type="GO" id="GO:0016020">
    <property type="term" value="C:membrane"/>
    <property type="evidence" value="ECO:0007669"/>
    <property type="project" value="UniProtKB-SubCell"/>
</dbReference>
<evidence type="ECO:0000256" key="2">
    <source>
        <dbReference type="ARBA" id="ARBA00004141"/>
    </source>
</evidence>
<feature type="transmembrane region" description="Helical" evidence="11">
    <location>
        <begin position="98"/>
        <end position="118"/>
    </location>
</feature>
<keyword evidence="15" id="KW-1185">Reference proteome</keyword>
<keyword evidence="6" id="KW-0378">Hydrolase</keyword>
<dbReference type="CDD" id="cd06163">
    <property type="entry name" value="S2P-M50_PDZ_RseP-like"/>
    <property type="match status" value="1"/>
</dbReference>
<evidence type="ECO:0000256" key="9">
    <source>
        <dbReference type="ARBA" id="ARBA00023049"/>
    </source>
</evidence>
<dbReference type="Pfam" id="PF02163">
    <property type="entry name" value="Peptidase_M50"/>
    <property type="match status" value="1"/>
</dbReference>
<feature type="transmembrane region" description="Helical" evidence="11">
    <location>
        <begin position="280"/>
        <end position="306"/>
    </location>
</feature>
<accession>A0A0G3I2K2</accession>
<dbReference type="Gene3D" id="2.30.42.10">
    <property type="match status" value="1"/>
</dbReference>
<keyword evidence="9" id="KW-0482">Metalloprotease</keyword>
<feature type="transmembrane region" description="Helical" evidence="11">
    <location>
        <begin position="6"/>
        <end position="28"/>
    </location>
</feature>
<dbReference type="KEGG" id="lau:G293_02410"/>
<dbReference type="EMBL" id="CP004021">
    <property type="protein sequence ID" value="AKK20114.1"/>
    <property type="molecule type" value="Genomic_DNA"/>
</dbReference>
<name>A0A0G3I2K2_LIBAF</name>
<dbReference type="PANTHER" id="PTHR42837:SF2">
    <property type="entry name" value="MEMBRANE METALLOPROTEASE ARASP2, CHLOROPLASTIC-RELATED"/>
    <property type="match status" value="1"/>
</dbReference>
<keyword evidence="5 11" id="KW-0812">Transmembrane</keyword>
<dbReference type="AlphaFoldDB" id="A0A0G3I2K2"/>
<dbReference type="OrthoDB" id="9782003at2"/>
<dbReference type="STRING" id="1277257.G293_02410"/>
<reference evidence="14 15" key="1">
    <citation type="journal article" date="2015" name="Genome Announc.">
        <title>Complete Genome Sequence of 'Candidatus Liberibacter africanus,' a Bacterium Associated with Citrus Huanglongbing.</title>
        <authorList>
            <person name="Lin H."/>
            <person name="Pietersen G."/>
            <person name="Han C."/>
            <person name="Read D.A."/>
            <person name="Lou B."/>
            <person name="Gupta G."/>
            <person name="Civerolo E.L."/>
        </authorList>
    </citation>
    <scope>NUCLEOTIDE SEQUENCE [LARGE SCALE GENOMIC DNA]</scope>
    <source>
        <strain evidence="14 15">PTSAPSY</strain>
    </source>
</reference>
<organism evidence="14 15">
    <name type="scientific">Candidatus Liberibacter africanus PTSAPSY</name>
    <dbReference type="NCBI Taxonomy" id="1277257"/>
    <lineage>
        <taxon>Bacteria</taxon>
        <taxon>Pseudomonadati</taxon>
        <taxon>Pseudomonadota</taxon>
        <taxon>Alphaproteobacteria</taxon>
        <taxon>Hyphomicrobiales</taxon>
        <taxon>Rhizobiaceae</taxon>
        <taxon>Liberibacter</taxon>
    </lineage>
</organism>
<dbReference type="InterPro" id="IPR041489">
    <property type="entry name" value="PDZ_6"/>
</dbReference>
<evidence type="ECO:0000256" key="1">
    <source>
        <dbReference type="ARBA" id="ARBA00001947"/>
    </source>
</evidence>
<keyword evidence="4" id="KW-0645">Protease</keyword>
<evidence type="ECO:0000313" key="14">
    <source>
        <dbReference type="EMBL" id="AKK20114.1"/>
    </source>
</evidence>
<dbReference type="Proteomes" id="UP000035503">
    <property type="component" value="Chromosome"/>
</dbReference>
<proteinExistence type="inferred from homology"/>
<evidence type="ECO:0000256" key="11">
    <source>
        <dbReference type="SAM" id="Phobius"/>
    </source>
</evidence>
<dbReference type="Pfam" id="PF17820">
    <property type="entry name" value="PDZ_6"/>
    <property type="match status" value="1"/>
</dbReference>
<evidence type="ECO:0000256" key="4">
    <source>
        <dbReference type="ARBA" id="ARBA00022670"/>
    </source>
</evidence>
<dbReference type="InterPro" id="IPR008915">
    <property type="entry name" value="Peptidase_M50"/>
</dbReference>
<feature type="transmembrane region" description="Helical" evidence="11">
    <location>
        <begin position="318"/>
        <end position="338"/>
    </location>
</feature>
<dbReference type="RefSeq" id="WP_047264149.1">
    <property type="nucleotide sequence ID" value="NZ_CP004021.1"/>
</dbReference>
<dbReference type="GO" id="GO:0004222">
    <property type="term" value="F:metalloendopeptidase activity"/>
    <property type="evidence" value="ECO:0007669"/>
    <property type="project" value="InterPro"/>
</dbReference>
<evidence type="ECO:0000256" key="8">
    <source>
        <dbReference type="ARBA" id="ARBA00022989"/>
    </source>
</evidence>
<evidence type="ECO:0000256" key="10">
    <source>
        <dbReference type="ARBA" id="ARBA00023136"/>
    </source>
</evidence>
<dbReference type="GO" id="GO:0006508">
    <property type="term" value="P:proteolysis"/>
    <property type="evidence" value="ECO:0007669"/>
    <property type="project" value="UniProtKB-KW"/>
</dbReference>
<evidence type="ECO:0000259" key="13">
    <source>
        <dbReference type="Pfam" id="PF17820"/>
    </source>
</evidence>
<evidence type="ECO:0000259" key="12">
    <source>
        <dbReference type="Pfam" id="PF02163"/>
    </source>
</evidence>
<dbReference type="SUPFAM" id="SSF50156">
    <property type="entry name" value="PDZ domain-like"/>
    <property type="match status" value="1"/>
</dbReference>
<dbReference type="PANTHER" id="PTHR42837">
    <property type="entry name" value="REGULATOR OF SIGMA-E PROTEASE RSEP"/>
    <property type="match status" value="1"/>
</dbReference>
<evidence type="ECO:0000256" key="3">
    <source>
        <dbReference type="ARBA" id="ARBA00007931"/>
    </source>
</evidence>
<feature type="domain" description="PDZ" evidence="13">
    <location>
        <begin position="127"/>
        <end position="174"/>
    </location>
</feature>